<sequence>MDATGARELLPEDYTVLDVATAVIRVTVRTADGSSAGPDGVLTVLRAVRDADRAERAARALANDWHLEDYRFAGWDHLPWSRSRTARYRLTQVRRVVPQQQGRRWALTAGPVVPDLPGASARTRVLRERWAGENEEIQQAGGVFDRLVARFAGRALDPVLDDHRAVVAGARHRAHDLAQLGRDLSLPAVGARQDDLVEIFERLGECRRIVVKAISQVSQLYLQVVGDPGPAALEAAERLHQVGSALAELTVTPPAGT</sequence>
<reference evidence="1 2" key="1">
    <citation type="submission" date="2015-10" db="EMBL/GenBank/DDBJ databases">
        <authorList>
            <person name="Gilbert D.G."/>
        </authorList>
    </citation>
    <scope>NUCLEOTIDE SEQUENCE [LARGE SCALE GENOMIC DNA]</scope>
    <source>
        <strain evidence="1 2">NRRL B-16712</strain>
    </source>
</reference>
<evidence type="ECO:0000313" key="1">
    <source>
        <dbReference type="EMBL" id="KUL31693.1"/>
    </source>
</evidence>
<proteinExistence type="predicted"/>
<evidence type="ECO:0000313" key="2">
    <source>
        <dbReference type="Proteomes" id="UP000053244"/>
    </source>
</evidence>
<gene>
    <name evidence="1" type="ORF">ADL15_21160</name>
</gene>
<protein>
    <submittedName>
        <fullName evidence="1">Uncharacterized protein</fullName>
    </submittedName>
</protein>
<dbReference type="EMBL" id="LLZH01000200">
    <property type="protein sequence ID" value="KUL31693.1"/>
    <property type="molecule type" value="Genomic_DNA"/>
</dbReference>
<dbReference type="Proteomes" id="UP000053244">
    <property type="component" value="Unassembled WGS sequence"/>
</dbReference>
<organism evidence="1 2">
    <name type="scientific">Actinoplanes awajinensis subsp. mycoplanecinus</name>
    <dbReference type="NCBI Taxonomy" id="135947"/>
    <lineage>
        <taxon>Bacteria</taxon>
        <taxon>Bacillati</taxon>
        <taxon>Actinomycetota</taxon>
        <taxon>Actinomycetes</taxon>
        <taxon>Micromonosporales</taxon>
        <taxon>Micromonosporaceae</taxon>
        <taxon>Actinoplanes</taxon>
    </lineage>
</organism>
<comment type="caution">
    <text evidence="1">The sequence shown here is derived from an EMBL/GenBank/DDBJ whole genome shotgun (WGS) entry which is preliminary data.</text>
</comment>
<name>A0A101JR89_9ACTN</name>
<accession>A0A101JR89</accession>
<keyword evidence="2" id="KW-1185">Reference proteome</keyword>
<dbReference type="AlphaFoldDB" id="A0A101JR89"/>